<evidence type="ECO:0000256" key="4">
    <source>
        <dbReference type="SAM" id="MobiDB-lite"/>
    </source>
</evidence>
<keyword evidence="6" id="KW-1185">Reference proteome</keyword>
<dbReference type="EMBL" id="JBHUCZ010000009">
    <property type="protein sequence ID" value="MFD1567832.1"/>
    <property type="molecule type" value="Genomic_DNA"/>
</dbReference>
<feature type="region of interest" description="Disordered" evidence="4">
    <location>
        <begin position="765"/>
        <end position="799"/>
    </location>
</feature>
<dbReference type="GO" id="GO:0032259">
    <property type="term" value="P:methylation"/>
    <property type="evidence" value="ECO:0007669"/>
    <property type="project" value="UniProtKB-KW"/>
</dbReference>
<dbReference type="AlphaFoldDB" id="A0ABD6BS20"/>
<dbReference type="InterPro" id="IPR029063">
    <property type="entry name" value="SAM-dependent_MTases_sf"/>
</dbReference>
<dbReference type="InterPro" id="IPR050953">
    <property type="entry name" value="N4_N6_ade-DNA_methylase"/>
</dbReference>
<evidence type="ECO:0000313" key="6">
    <source>
        <dbReference type="Proteomes" id="UP001597139"/>
    </source>
</evidence>
<name>A0ABD6BS20_9EURY</name>
<gene>
    <name evidence="5" type="ORF">ACFSAU_10030</name>
</gene>
<keyword evidence="1 5" id="KW-0489">Methyltransferase</keyword>
<accession>A0ABD6BS20</accession>
<evidence type="ECO:0000256" key="3">
    <source>
        <dbReference type="ARBA" id="ARBA00022691"/>
    </source>
</evidence>
<organism evidence="5 6">
    <name type="scientific">Halolamina litorea</name>
    <dbReference type="NCBI Taxonomy" id="1515593"/>
    <lineage>
        <taxon>Archaea</taxon>
        <taxon>Methanobacteriati</taxon>
        <taxon>Methanobacteriota</taxon>
        <taxon>Stenosarchaea group</taxon>
        <taxon>Halobacteria</taxon>
        <taxon>Halobacteriales</taxon>
        <taxon>Haloferacaceae</taxon>
    </lineage>
</organism>
<proteinExistence type="predicted"/>
<dbReference type="Proteomes" id="UP001597139">
    <property type="component" value="Unassembled WGS sequence"/>
</dbReference>
<keyword evidence="3" id="KW-0949">S-adenosyl-L-methionine</keyword>
<protein>
    <submittedName>
        <fullName evidence="5">Eco57I restriction-modification methylase domain-containing protein</fullName>
    </submittedName>
</protein>
<evidence type="ECO:0000256" key="1">
    <source>
        <dbReference type="ARBA" id="ARBA00022603"/>
    </source>
</evidence>
<dbReference type="PANTHER" id="PTHR33841:SF5">
    <property type="entry name" value="DNA METHYLASE (MODIFICATION METHYLASE) (METHYLTRANSFERASE)-RELATED"/>
    <property type="match status" value="1"/>
</dbReference>
<dbReference type="GO" id="GO:0008168">
    <property type="term" value="F:methyltransferase activity"/>
    <property type="evidence" value="ECO:0007669"/>
    <property type="project" value="UniProtKB-KW"/>
</dbReference>
<feature type="region of interest" description="Disordered" evidence="4">
    <location>
        <begin position="181"/>
        <end position="204"/>
    </location>
</feature>
<sequence length="799" mass="85463">MTGTRTRGGFVFRAIEGVRKLFDDPPTGEAADYVPALTRRLFDGVLGYDDIAYSQRDDWGSVTFVDDDGRPAVLLAATAAGEDIRAARRRAVAALDDEPTARYAVATNRDRLAVLARCSPGHHDATERAGVTVRELTEIDLRAAIERSDERSLAEALTPDQQLAFAKLTALQREAVSAALDDPNAVGAEPTLGDLTASRPGPDPTPETLATALTETLEGVLLPAVSEAFDRLTHRIQAFADREAAIEDRIDEAKAAGDEMAVTDLRADLFDLREEYATARRLEAGFARWRRVVADGSEADAARAFEAESAAVALDTLLLARVAADRGLAGDLGAYREFWNDQAEHAERDAADMVRAVREELSGVSEDATDDGTFGWVFEAGIADAFAEAVAALDAVDVAELDARELTDAFDAHLSDDVRPVRGATRPSTAGLLLDRAGYTPDALLDDPGADLLDPACGDGSLLVGAADRLLTRLDRTDATPSETLETVRDRLHGFDVHPYAVHLAESRLLLRTVDVHADAAVVDREFSLGRFGVHRTDALKAEDTGRFAGAAGGKRARRREAAAAVKSREGFGFVVTDAPTGRLSDPPEAYDRYRNAAPGYDRSALFLERAADWLSEGGRLSMAVDGSLLGEDRDDPAADARSGLARRFRLRELIEFDTGSGAAPLFVAAERTDDDPEGAAFTYARVTPTFLELVREGLIRPGGEETTPAELVSRSLPGTAGGDPPSMTTVVVELGLVCDATVEGPMPVEVRSVDCAELDDGAWAFTDDAPVSEPGVSPLDGRATDEPDVGSPRSRIER</sequence>
<evidence type="ECO:0000313" key="5">
    <source>
        <dbReference type="EMBL" id="MFD1567832.1"/>
    </source>
</evidence>
<dbReference type="PANTHER" id="PTHR33841">
    <property type="entry name" value="DNA METHYLTRANSFERASE YEEA-RELATED"/>
    <property type="match status" value="1"/>
</dbReference>
<keyword evidence="2" id="KW-0808">Transferase</keyword>
<comment type="caution">
    <text evidence="5">The sequence shown here is derived from an EMBL/GenBank/DDBJ whole genome shotgun (WGS) entry which is preliminary data.</text>
</comment>
<dbReference type="SUPFAM" id="SSF53335">
    <property type="entry name" value="S-adenosyl-L-methionine-dependent methyltransferases"/>
    <property type="match status" value="1"/>
</dbReference>
<dbReference type="RefSeq" id="WP_267647002.1">
    <property type="nucleotide sequence ID" value="NZ_JANHGR010000001.1"/>
</dbReference>
<evidence type="ECO:0000256" key="2">
    <source>
        <dbReference type="ARBA" id="ARBA00022679"/>
    </source>
</evidence>
<dbReference type="Gene3D" id="3.40.50.150">
    <property type="entry name" value="Vaccinia Virus protein VP39"/>
    <property type="match status" value="1"/>
</dbReference>
<reference evidence="5 6" key="1">
    <citation type="journal article" date="2019" name="Int. J. Syst. Evol. Microbiol.">
        <title>The Global Catalogue of Microorganisms (GCM) 10K type strain sequencing project: providing services to taxonomists for standard genome sequencing and annotation.</title>
        <authorList>
            <consortium name="The Broad Institute Genomics Platform"/>
            <consortium name="The Broad Institute Genome Sequencing Center for Infectious Disease"/>
            <person name="Wu L."/>
            <person name="Ma J."/>
        </authorList>
    </citation>
    <scope>NUCLEOTIDE SEQUENCE [LARGE SCALE GENOMIC DNA]</scope>
    <source>
        <strain evidence="5 6">CGMCC 1.12859</strain>
    </source>
</reference>